<sequence length="97" mass="10762">MQLSVNNLKPKNIGQTVSFTYDPNGEGADDPDLVEVMGVLEGVKKRGDEVVLVVAGEEFPLTPEEQVDMIRSTVLSKLYFIECEYLKQQDGEADPED</sequence>
<accession>A0A4Y4DGZ3</accession>
<dbReference type="RefSeq" id="WP_141360709.1">
    <property type="nucleotide sequence ID" value="NZ_BAAAJL010000007.1"/>
</dbReference>
<name>A0A4Y4DGZ3_GLUUR</name>
<keyword evidence="2" id="KW-1185">Reference proteome</keyword>
<evidence type="ECO:0000313" key="1">
    <source>
        <dbReference type="EMBL" id="GED04489.1"/>
    </source>
</evidence>
<dbReference type="EMBL" id="BJNY01000001">
    <property type="protein sequence ID" value="GED04489.1"/>
    <property type="molecule type" value="Genomic_DNA"/>
</dbReference>
<protein>
    <submittedName>
        <fullName evidence="1">Uncharacterized protein</fullName>
    </submittedName>
</protein>
<dbReference type="AlphaFoldDB" id="A0A4Y4DGZ3"/>
<organism evidence="1 2">
    <name type="scientific">Glutamicibacter uratoxydans</name>
    <name type="common">Arthrobacter uratoxydans</name>
    <dbReference type="NCBI Taxonomy" id="43667"/>
    <lineage>
        <taxon>Bacteria</taxon>
        <taxon>Bacillati</taxon>
        <taxon>Actinomycetota</taxon>
        <taxon>Actinomycetes</taxon>
        <taxon>Micrococcales</taxon>
        <taxon>Micrococcaceae</taxon>
        <taxon>Glutamicibacter</taxon>
    </lineage>
</organism>
<comment type="caution">
    <text evidence="1">The sequence shown here is derived from an EMBL/GenBank/DDBJ whole genome shotgun (WGS) entry which is preliminary data.</text>
</comment>
<evidence type="ECO:0000313" key="2">
    <source>
        <dbReference type="Proteomes" id="UP000316612"/>
    </source>
</evidence>
<proteinExistence type="predicted"/>
<dbReference type="Proteomes" id="UP000316612">
    <property type="component" value="Unassembled WGS sequence"/>
</dbReference>
<gene>
    <name evidence="1" type="ORF">AUR04nite_00210</name>
</gene>
<reference evidence="1 2" key="1">
    <citation type="submission" date="2019-06" db="EMBL/GenBank/DDBJ databases">
        <title>Whole genome shotgun sequence of Glutamicibacter uratoxydans NBRC 15515.</title>
        <authorList>
            <person name="Hosoyama A."/>
            <person name="Uohara A."/>
            <person name="Ohji S."/>
            <person name="Ichikawa N."/>
        </authorList>
    </citation>
    <scope>NUCLEOTIDE SEQUENCE [LARGE SCALE GENOMIC DNA]</scope>
    <source>
        <strain evidence="1 2">NBRC 15515</strain>
    </source>
</reference>